<feature type="transmembrane region" description="Helical" evidence="9">
    <location>
        <begin position="139"/>
        <end position="160"/>
    </location>
</feature>
<dbReference type="InterPro" id="IPR000515">
    <property type="entry name" value="MetI-like"/>
</dbReference>
<keyword evidence="7 9" id="KW-1133">Transmembrane helix</keyword>
<evidence type="ECO:0000256" key="9">
    <source>
        <dbReference type="RuleBase" id="RU363032"/>
    </source>
</evidence>
<comment type="subcellular location">
    <subcellularLocation>
        <location evidence="1">Cell inner membrane</location>
        <topology evidence="1">Multi-pass membrane protein</topology>
    </subcellularLocation>
    <subcellularLocation>
        <location evidence="9">Cell membrane</location>
        <topology evidence="9">Multi-pass membrane protein</topology>
    </subcellularLocation>
</comment>
<evidence type="ECO:0000256" key="4">
    <source>
        <dbReference type="ARBA" id="ARBA00022475"/>
    </source>
</evidence>
<dbReference type="InterPro" id="IPR043429">
    <property type="entry name" value="ArtM/GltK/GlnP/TcyL/YhdX-like"/>
</dbReference>
<feature type="transmembrane region" description="Helical" evidence="9">
    <location>
        <begin position="20"/>
        <end position="43"/>
    </location>
</feature>
<dbReference type="EMBL" id="CP038802">
    <property type="protein sequence ID" value="UTY28995.1"/>
    <property type="molecule type" value="Genomic_DNA"/>
</dbReference>
<dbReference type="InterPro" id="IPR035906">
    <property type="entry name" value="MetI-like_sf"/>
</dbReference>
<dbReference type="AlphaFoldDB" id="A0AAE9MU53"/>
<keyword evidence="6" id="KW-0029">Amino-acid transport</keyword>
<dbReference type="PANTHER" id="PTHR30614:SF0">
    <property type="entry name" value="L-CYSTINE TRANSPORT SYSTEM PERMEASE PROTEIN TCYL"/>
    <property type="match status" value="1"/>
</dbReference>
<evidence type="ECO:0000256" key="3">
    <source>
        <dbReference type="ARBA" id="ARBA00022448"/>
    </source>
</evidence>
<dbReference type="GO" id="GO:0015184">
    <property type="term" value="F:L-cystine transmembrane transporter activity"/>
    <property type="evidence" value="ECO:0007669"/>
    <property type="project" value="TreeGrafter"/>
</dbReference>
<dbReference type="PANTHER" id="PTHR30614">
    <property type="entry name" value="MEMBRANE COMPONENT OF AMINO ACID ABC TRANSPORTER"/>
    <property type="match status" value="1"/>
</dbReference>
<dbReference type="Pfam" id="PF00528">
    <property type="entry name" value="BPD_transp_1"/>
    <property type="match status" value="1"/>
</dbReference>
<dbReference type="EMBL" id="CP038804">
    <property type="protein sequence ID" value="UTY33846.1"/>
    <property type="molecule type" value="Genomic_DNA"/>
</dbReference>
<dbReference type="Proteomes" id="UP001058682">
    <property type="component" value="Chromosome"/>
</dbReference>
<keyword evidence="4" id="KW-1003">Cell membrane</keyword>
<dbReference type="Gene3D" id="1.10.3720.10">
    <property type="entry name" value="MetI-like"/>
    <property type="match status" value="1"/>
</dbReference>
<dbReference type="InterPro" id="IPR010065">
    <property type="entry name" value="AA_ABC_transptr_permease_3TM"/>
</dbReference>
<keyword evidence="3 9" id="KW-0813">Transport</keyword>
<evidence type="ECO:0000313" key="13">
    <source>
        <dbReference type="Proteomes" id="UP001058682"/>
    </source>
</evidence>
<evidence type="ECO:0000313" key="12">
    <source>
        <dbReference type="EMBL" id="UTY33846.1"/>
    </source>
</evidence>
<evidence type="ECO:0000256" key="6">
    <source>
        <dbReference type="ARBA" id="ARBA00022970"/>
    </source>
</evidence>
<organism evidence="12 13">
    <name type="scientific">Treponema putidum</name>
    <dbReference type="NCBI Taxonomy" id="221027"/>
    <lineage>
        <taxon>Bacteria</taxon>
        <taxon>Pseudomonadati</taxon>
        <taxon>Spirochaetota</taxon>
        <taxon>Spirochaetia</taxon>
        <taxon>Spirochaetales</taxon>
        <taxon>Treponemataceae</taxon>
        <taxon>Treponema</taxon>
    </lineage>
</organism>
<sequence>MRFDFDFFFFCFPRLFLKIPFTLFLGCIAFLCAFVLGLLLEILRNSKIKVIKHLTSVYISFFRSTPYVTQLFIFYYGLPQVIIPLRAVSAESALVITIAMNSSAFIAETIRGGLLSVDKGQKEAALSIGMSSFDMMKEIILPQAFVASLPSLGNAFVGMIKSTAVGFTIGVVELLSQAKIMGAASFNFFESYVAAGIVYWLIIIVIDHLQKILEKRVYKYL</sequence>
<gene>
    <name evidence="12" type="ORF">E4N74_07395</name>
    <name evidence="11" type="ORF">E4N76_08370</name>
</gene>
<feature type="domain" description="ABC transmembrane type-1" evidence="10">
    <location>
        <begin position="19"/>
        <end position="210"/>
    </location>
</feature>
<dbReference type="GO" id="GO:0043190">
    <property type="term" value="C:ATP-binding cassette (ABC) transporter complex"/>
    <property type="evidence" value="ECO:0007669"/>
    <property type="project" value="InterPro"/>
</dbReference>
<reference evidence="12" key="1">
    <citation type="submission" date="2019-04" db="EMBL/GenBank/DDBJ databases">
        <title>Whole genome sequencing of oral phylogroup 2 treponemes.</title>
        <authorList>
            <person name="Chan Y."/>
            <person name="Zeng H.H."/>
            <person name="Yu X.L."/>
            <person name="Leung W.K."/>
            <person name="Watt R.M."/>
        </authorList>
    </citation>
    <scope>NUCLEOTIDE SEQUENCE</scope>
    <source>
        <strain evidence="12">OMZ 835</strain>
        <strain evidence="11">OMZ 847</strain>
    </source>
</reference>
<dbReference type="NCBIfam" id="TIGR01726">
    <property type="entry name" value="HEQRo_perm_3TM"/>
    <property type="match status" value="1"/>
</dbReference>
<protein>
    <submittedName>
        <fullName evidence="12">Amino acid ABC transporter permease</fullName>
    </submittedName>
</protein>
<comment type="similarity">
    <text evidence="2">Belongs to the binding-protein-dependent transport system permease family. HisMQ subfamily.</text>
</comment>
<evidence type="ECO:0000256" key="2">
    <source>
        <dbReference type="ARBA" id="ARBA00010072"/>
    </source>
</evidence>
<accession>A0AAE9MU53</accession>
<evidence type="ECO:0000259" key="10">
    <source>
        <dbReference type="PROSITE" id="PS50928"/>
    </source>
</evidence>
<proteinExistence type="inferred from homology"/>
<keyword evidence="8 9" id="KW-0472">Membrane</keyword>
<dbReference type="SUPFAM" id="SSF161098">
    <property type="entry name" value="MetI-like"/>
    <property type="match status" value="1"/>
</dbReference>
<evidence type="ECO:0000313" key="11">
    <source>
        <dbReference type="EMBL" id="UTY28995.1"/>
    </source>
</evidence>
<keyword evidence="5 9" id="KW-0812">Transmembrane</keyword>
<dbReference type="CDD" id="cd06261">
    <property type="entry name" value="TM_PBP2"/>
    <property type="match status" value="1"/>
</dbReference>
<feature type="transmembrane region" description="Helical" evidence="9">
    <location>
        <begin position="180"/>
        <end position="206"/>
    </location>
</feature>
<dbReference type="Proteomes" id="UP001059401">
    <property type="component" value="Chromosome"/>
</dbReference>
<keyword evidence="14" id="KW-1185">Reference proteome</keyword>
<dbReference type="RefSeq" id="WP_255817118.1">
    <property type="nucleotide sequence ID" value="NZ_CP038802.1"/>
</dbReference>
<name>A0AAE9MU53_9SPIR</name>
<evidence type="ECO:0000256" key="8">
    <source>
        <dbReference type="ARBA" id="ARBA00023136"/>
    </source>
</evidence>
<evidence type="ECO:0000313" key="14">
    <source>
        <dbReference type="Proteomes" id="UP001059401"/>
    </source>
</evidence>
<evidence type="ECO:0000256" key="5">
    <source>
        <dbReference type="ARBA" id="ARBA00022692"/>
    </source>
</evidence>
<evidence type="ECO:0000256" key="7">
    <source>
        <dbReference type="ARBA" id="ARBA00022989"/>
    </source>
</evidence>
<evidence type="ECO:0000256" key="1">
    <source>
        <dbReference type="ARBA" id="ARBA00004429"/>
    </source>
</evidence>
<dbReference type="PROSITE" id="PS50928">
    <property type="entry name" value="ABC_TM1"/>
    <property type="match status" value="1"/>
</dbReference>